<accession>A0A4S4EPS4</accession>
<evidence type="ECO:0000256" key="2">
    <source>
        <dbReference type="ARBA" id="ARBA00022692"/>
    </source>
</evidence>
<evidence type="ECO:0000313" key="7">
    <source>
        <dbReference type="EMBL" id="THG18126.1"/>
    </source>
</evidence>
<proteinExistence type="predicted"/>
<feature type="transmembrane region" description="Helical" evidence="5">
    <location>
        <begin position="85"/>
        <end position="107"/>
    </location>
</feature>
<protein>
    <recommendedName>
        <fullName evidence="6">Nodulin-like domain-containing protein</fullName>
    </recommendedName>
</protein>
<evidence type="ECO:0000256" key="3">
    <source>
        <dbReference type="ARBA" id="ARBA00022989"/>
    </source>
</evidence>
<name>A0A4S4EPS4_CAMSN</name>
<sequence length="247" mass="27355">MNTVVLVTCIRNFHKNRGPVSGILKGYVGLSTAIFTDLCTTLSSSNPSTFLLMLTIVPFLIFLIAILFLCEIPPSSTAGQDKEEAWYFGIINAVAVVVVVAVVVYLLLFDVTGAHNRLISQSFAIILLILLASPISIPLYIATHNWIRYNSESNSDLEGVVTEPLLGMLEKEKTATEAVVVVERRAQVIGEDHTIIEALRTVDFWVLFVPFLCGVISRPTSRAYNPHRQKRVLLPFFGNVNLTHPFP</sequence>
<dbReference type="Pfam" id="PF06813">
    <property type="entry name" value="Nodulin-like"/>
    <property type="match status" value="1"/>
</dbReference>
<gene>
    <name evidence="7" type="ORF">TEA_005744</name>
</gene>
<keyword evidence="4 5" id="KW-0472">Membrane</keyword>
<keyword evidence="3 5" id="KW-1133">Transmembrane helix</keyword>
<evidence type="ECO:0000259" key="6">
    <source>
        <dbReference type="Pfam" id="PF06813"/>
    </source>
</evidence>
<feature type="transmembrane region" description="Helical" evidence="5">
    <location>
        <begin position="119"/>
        <end position="141"/>
    </location>
</feature>
<dbReference type="PANTHER" id="PTHR21576:SF78">
    <property type="entry name" value="PROTEIN NUCLEAR FUSION DEFECTIVE 4-LIKE"/>
    <property type="match status" value="1"/>
</dbReference>
<comment type="subcellular location">
    <subcellularLocation>
        <location evidence="1">Membrane</location>
        <topology evidence="1">Multi-pass membrane protein</topology>
    </subcellularLocation>
</comment>
<dbReference type="Proteomes" id="UP000306102">
    <property type="component" value="Unassembled WGS sequence"/>
</dbReference>
<dbReference type="InterPro" id="IPR010658">
    <property type="entry name" value="Nodulin-like"/>
</dbReference>
<dbReference type="AlphaFoldDB" id="A0A4S4EPS4"/>
<dbReference type="GO" id="GO:0016020">
    <property type="term" value="C:membrane"/>
    <property type="evidence" value="ECO:0007669"/>
    <property type="project" value="UniProtKB-SubCell"/>
</dbReference>
<evidence type="ECO:0000256" key="1">
    <source>
        <dbReference type="ARBA" id="ARBA00004141"/>
    </source>
</evidence>
<keyword evidence="2 5" id="KW-0812">Transmembrane</keyword>
<reference evidence="7 8" key="1">
    <citation type="journal article" date="2018" name="Proc. Natl. Acad. Sci. U.S.A.">
        <title>Draft genome sequence of Camellia sinensis var. sinensis provides insights into the evolution of the tea genome and tea quality.</title>
        <authorList>
            <person name="Wei C."/>
            <person name="Yang H."/>
            <person name="Wang S."/>
            <person name="Zhao J."/>
            <person name="Liu C."/>
            <person name="Gao L."/>
            <person name="Xia E."/>
            <person name="Lu Y."/>
            <person name="Tai Y."/>
            <person name="She G."/>
            <person name="Sun J."/>
            <person name="Cao H."/>
            <person name="Tong W."/>
            <person name="Gao Q."/>
            <person name="Li Y."/>
            <person name="Deng W."/>
            <person name="Jiang X."/>
            <person name="Wang W."/>
            <person name="Chen Q."/>
            <person name="Zhang S."/>
            <person name="Li H."/>
            <person name="Wu J."/>
            <person name="Wang P."/>
            <person name="Li P."/>
            <person name="Shi C."/>
            <person name="Zheng F."/>
            <person name="Jian J."/>
            <person name="Huang B."/>
            <person name="Shan D."/>
            <person name="Shi M."/>
            <person name="Fang C."/>
            <person name="Yue Y."/>
            <person name="Li F."/>
            <person name="Li D."/>
            <person name="Wei S."/>
            <person name="Han B."/>
            <person name="Jiang C."/>
            <person name="Yin Y."/>
            <person name="Xia T."/>
            <person name="Zhang Z."/>
            <person name="Bennetzen J.L."/>
            <person name="Zhao S."/>
            <person name="Wan X."/>
        </authorList>
    </citation>
    <scope>NUCLEOTIDE SEQUENCE [LARGE SCALE GENOMIC DNA]</scope>
    <source>
        <strain evidence="8">cv. Shuchazao</strain>
        <tissue evidence="7">Leaf</tissue>
    </source>
</reference>
<organism evidence="7 8">
    <name type="scientific">Camellia sinensis var. sinensis</name>
    <name type="common">China tea</name>
    <dbReference type="NCBI Taxonomy" id="542762"/>
    <lineage>
        <taxon>Eukaryota</taxon>
        <taxon>Viridiplantae</taxon>
        <taxon>Streptophyta</taxon>
        <taxon>Embryophyta</taxon>
        <taxon>Tracheophyta</taxon>
        <taxon>Spermatophyta</taxon>
        <taxon>Magnoliopsida</taxon>
        <taxon>eudicotyledons</taxon>
        <taxon>Gunneridae</taxon>
        <taxon>Pentapetalae</taxon>
        <taxon>asterids</taxon>
        <taxon>Ericales</taxon>
        <taxon>Theaceae</taxon>
        <taxon>Camellia</taxon>
    </lineage>
</organism>
<comment type="caution">
    <text evidence="7">The sequence shown here is derived from an EMBL/GenBank/DDBJ whole genome shotgun (WGS) entry which is preliminary data.</text>
</comment>
<feature type="domain" description="Nodulin-like" evidence="6">
    <location>
        <begin position="1"/>
        <end position="139"/>
    </location>
</feature>
<feature type="transmembrane region" description="Helical" evidence="5">
    <location>
        <begin position="50"/>
        <end position="73"/>
    </location>
</feature>
<dbReference type="PANTHER" id="PTHR21576">
    <property type="entry name" value="UNCHARACTERIZED NODULIN-LIKE PROTEIN"/>
    <property type="match status" value="1"/>
</dbReference>
<dbReference type="EMBL" id="SDRB02003238">
    <property type="protein sequence ID" value="THG18126.1"/>
    <property type="molecule type" value="Genomic_DNA"/>
</dbReference>
<evidence type="ECO:0000256" key="5">
    <source>
        <dbReference type="SAM" id="Phobius"/>
    </source>
</evidence>
<evidence type="ECO:0000256" key="4">
    <source>
        <dbReference type="ARBA" id="ARBA00023136"/>
    </source>
</evidence>
<evidence type="ECO:0000313" key="8">
    <source>
        <dbReference type="Proteomes" id="UP000306102"/>
    </source>
</evidence>
<keyword evidence="8" id="KW-1185">Reference proteome</keyword>